<protein>
    <recommendedName>
        <fullName evidence="3">DUF1018 domain-containing protein</fullName>
    </recommendedName>
</protein>
<proteinExistence type="predicted"/>
<dbReference type="RefSeq" id="WP_379880849.1">
    <property type="nucleotide sequence ID" value="NZ_JBHPON010000003.1"/>
</dbReference>
<keyword evidence="2" id="KW-1185">Reference proteome</keyword>
<evidence type="ECO:0008006" key="3">
    <source>
        <dbReference type="Google" id="ProtNLM"/>
    </source>
</evidence>
<name>A0ABW1L0A8_9PROT</name>
<evidence type="ECO:0000313" key="1">
    <source>
        <dbReference type="EMBL" id="MFC6037756.1"/>
    </source>
</evidence>
<dbReference type="EMBL" id="JBHPON010000003">
    <property type="protein sequence ID" value="MFC6037756.1"/>
    <property type="molecule type" value="Genomic_DNA"/>
</dbReference>
<comment type="caution">
    <text evidence="1">The sequence shown here is derived from an EMBL/GenBank/DDBJ whole genome shotgun (WGS) entry which is preliminary data.</text>
</comment>
<accession>A0ABW1L0A8</accession>
<reference evidence="1 2" key="1">
    <citation type="submission" date="2024-09" db="EMBL/GenBank/DDBJ databases">
        <authorList>
            <person name="Zhang Z.-H."/>
        </authorList>
    </citation>
    <scope>NUCLEOTIDE SEQUENCE [LARGE SCALE GENOMIC DNA]</scope>
    <source>
        <strain evidence="1 2">HHTR114</strain>
    </source>
</reference>
<organism evidence="1 2">
    <name type="scientific">Hyphococcus aureus</name>
    <dbReference type="NCBI Taxonomy" id="2666033"/>
    <lineage>
        <taxon>Bacteria</taxon>
        <taxon>Pseudomonadati</taxon>
        <taxon>Pseudomonadota</taxon>
        <taxon>Alphaproteobacteria</taxon>
        <taxon>Parvularculales</taxon>
        <taxon>Parvularculaceae</taxon>
        <taxon>Hyphococcus</taxon>
    </lineage>
</organism>
<dbReference type="Proteomes" id="UP001596116">
    <property type="component" value="Unassembled WGS sequence"/>
</dbReference>
<evidence type="ECO:0000313" key="2">
    <source>
        <dbReference type="Proteomes" id="UP001596116"/>
    </source>
</evidence>
<sequence length="158" mass="18184">MAIKLTPPRTALDRWLKDGTRNFIDWLSAPDTELSHQDRKQLGTIIREILNAKNTKNPDRSAIPARVRRGAVSVSKLLQIENQYNIVKSASLQVRKAIETDPQLRAQVEKELGRPISADFKFMTKREWYDLHSAKYGYANGASLKEAIQRAKRKRRDK</sequence>
<gene>
    <name evidence="1" type="ORF">ACFMB1_19545</name>
</gene>